<dbReference type="OrthoDB" id="416786at2759"/>
<dbReference type="SMART" id="SM00823">
    <property type="entry name" value="PKS_PP"/>
    <property type="match status" value="3"/>
</dbReference>
<dbReference type="PROSITE" id="PS00012">
    <property type="entry name" value="PHOSPHOPANTETHEINE"/>
    <property type="match status" value="1"/>
</dbReference>
<gene>
    <name evidence="9" type="ORF">TPAR_01005</name>
</gene>
<keyword evidence="4" id="KW-0436">Ligase</keyword>
<dbReference type="InterPro" id="IPR006162">
    <property type="entry name" value="Ppantetheine_attach_site"/>
</dbReference>
<dbReference type="Proteomes" id="UP000237481">
    <property type="component" value="Unassembled WGS sequence"/>
</dbReference>
<sequence length="3600" mass="390687">MRYQHPQASNGTSGVNREASKAEEASKYTLDDIWTANSTIPEPVEACVHSIIKRSVWQHPSAPAVCSWDGDLTYKQLDQLSSRMAHQLVDLGVKPGTKVILCFEKSLMAPVAMLGVMKAGGASIALDVTQPSAQLQLITTQVSAPVFLSSPVNDELVRQLGASEVVVVDREWLSSSTTALRLHYELPVVTPGDALCVSFSSGCSTGVPTGAVITHRSFSSAITYQQKALGFTRDSRVFDYASYASHVAWHNLLHTLTCGGCLCIPSEADRQDNIEGSMAELRANYALLTPTTAQRLDYSKFPGLVQLNYVGESTTLHMLTVDGLGKETAILHAYGSSEIASLVPISSLAALQTRNGNVANGHAANGYQSNGHAENGHGANGHGANGHAENGQKANGHKTQDIAVEPWLGICAWVVDVDNPDSLAPFGSVGELWLEGPLVGQGYLDDSDTAAAFVQDPPWLLCGSPKWPGRRGRVYRSGDLVRYRQDATLVFVGRKDQAKIQGQHIDLGDIEHHIRQAVVLAEDDGIENLQLIADVIQPHGADGATLVAFVAFDNTTDMSAEKYGGGAQKVIAGLAKRLAKVLPTHMLPTAYIPIQAVPMTATGKADRHCLRSIGSLLTVQEISKLAIRDRRSPRSDTERLLQTLWAQVLHTSPDSITIDDNFFDAGGDVPAALRLSRAAHDKGLFFTAGDVFQHPVLHDLSALASSKRTTPTAIAPFSLLNAPIDEVEVRTHAARLCHVKESQVVDIFPCTPLQEGLLALTARRPGDYVAKNVFEIGEGIDIQKLRRAWDQVVALNPILRTRIVSLPRHGIVQVVLEEGVPWTTATDLGHYEQEHASNGQLLGLGTPLTRFAILDAGAGDPCHLLWEIHHALYDGWSLPLLLSQAEHAYYDEPSHPLQSMAVFVKYIMDRDEATTRAFWQAQFANTKGSHFPSPKAAYHPRHDNQMSLTVSGLDWGRGDFTAATTIRAAWSVVMAHSAGADEALFGVTVTGRQAPVAGIEHVAGPAIATVPVRVNVDWDASITRLLDAVQSQASEMIPFEQTGLQRIRRVSEEAALGCNFQTLLVVHPADQDGDLHGRPFLSESGEAHSASQWQHFSTYSIVVEGQLQPDGILLRIGFDSTIIGQEQMEQISQKLEDVLRQLSDAKRRKEKLEAVTGLSRHHLGLEDVWKRNAVVPEATETCAHELIAQRVCDSPLAPAVCAWDGDLTYRQLDDLSTALAHQLADIGVAGTIVPLFFEKSMWMPVAALAVMKAGGASVAIDTKQPEERLRAIASQANSLVALSSLQNESLARRLSSKDVEVVSVGPDQKSPFSVHSSLPVVSPSDILYVVFTSGSTGTPKGAIITHRNFCSAITYQQEALGFSKTSRVFDFSSYAFDAAWCNLLHALTIGGCLCIPSATERENDLAGCLERYNVTTVDLTPSVARFLGPGALSRLSTLILGGEAVLPGDAFLAGDKTQIINVYGPAECTPTATFAEIKATDIGIGRGAGACTWVVDPENPDLLASAGAVGELWLEGPLVGRGYLNDPEKTAKAFVEDPAWLVRGASGQPGRRGRVYRTGDLVRYNKDGTLVFVGRKDTQVKIRGQRVELGEVEHHVQQALEASAGSNVTSTQVIAETIQPKGTNTIVLVAFITLELAGGATLTEDTHTTAVRQATVGLADRLADALPVYMVPAAYVPIQKVPITTTGKTDRRQLRALGESVWLQYRNTSDKNEPEEPLTEMERILQQVWMSVLNLSAQEASVNKAFTRLGGDSITAMQVISQCRLHNIAFTVSELLQASTIRKLAARCRIISRHAHSAEDELQQEDEDAKEAFDLSPIQQMFFDAYPDGLDHFNQSFILELSQTVPTATLSAALRAIVSRHAMLRARFQKDPASGFWKQTVADELDPQSFAFAEHFVTDRSEIAESGQWRQEHLDIRHGPVFACDVFQLPGDEGQILVLSSHHLVIDLVSWRIVWNDIEEYVNFGELRSQKTTSFRTWCKRQAKTSRNASPLSVLPFPVPEPQLSFWGMPLSENTFANCDAYTEIFDLTVCNALFGDSNESLRTEPIDILVGAMAYSFLHTFPERPVPVVWIEGHGRAQSDDLPLDVSGTVGWFTTTHPVPVPITLQSSIVDAIRLAKDTRRKVPGKGQPYFACRYHSESGREAFQGHDVAEVMLNFTGRFQQLESDEGLFKRPEHMGEGDKDIVEVSESARRFTMIEINADVEEDMLAVTFQFHKRMKHQDRLREWTEAFARAVESVTRELSQTPVGFTLSDLPLLPLSYSGLDTLLREQLPGMGIKTDAVADIYPCSPLQEGILLSAEKGAASYATYSVWRCVPGDGPAAAISPLRLEEAWKAVVRRHTIMSTVFTLHPEGNGFIQIVLPGSNIRATHMTTDQDSPSAVLSALERPTFAANEPEHAFTICQSRTGEVACRLDVSHTLIDATSISVLVQDLISAYDGCELVAAPPFGEMIRYINSIPRARRIASWTKLLRGVEPCEFPASRPPPGQAESDDHSDVSIPANMISGIAGFCKNLGITRSVFIQVAWSMVLSQFTGMDDVCFGYLASGRDSPVDGVDTMVGPLANLLIGRVNLQAPARQVLETTSQRSIEHLGIQHTSLAEIQHQLGLSGRRLFNTALSIREAWNFKSDDKRSLALESHNGEDPHEYDLGLSANISGENMDIVMEFREPYVSRQLAQEACAVLTQAITYLLATDAGPWTEHMAEATQGNGLGSENELATESLYSGFFRHIVGADETSTMNFWRTQFTGIQGTHFPSLTAATNHPQPDGEVQLSVRGLQWTDGNCTAATMVRAAWSIVAARSIGSNEALFGATVGDGQALVPIRVVLDWEGSTNKLLQEVQLQATQMAPFEQTGLRRIRRVCDEAALGCDFQTLLHVVAQPGSEVGGDQYVIVGENGEEEQSFATYAVVVECQLQTNGANMCFKYDSRVIPELHVARVGHQFEHVLRQLFDLGLGQKKLRDVAVVSQADLHDVWTWNATVPEPVDGCVHDLVAQCVREHPRAPAINAWDGDLTYQQLDELSTSLAHQLAEKGVGSGSMVPLCFEKSMWMPVAALAVMKTGAASVAVDTATQPEERLRAIATRVKASVILSSVANEALVRRLGAGEVVVVGHNQLSAPVSEQPPTLPAVGSSDVLYVIFTSGSTGVPKGAMITHGNICSAIAYQRDTLGFTKSSRVFDFCSYAFDVAWSNLLNTLTVGGCLCIPSAAEREDDVSGCLVKYKVTLSDFTPSVARHLEPKTGLKNLTTITLGGEVVLPSDVHLGGEKTQVNSAYGPAECTPTSTILGLSDISEGGLGRGAGLCTWVVEADNPDALAAIGAVGELWLEGPLVGRGYLNDPGKTAEAFIQDPSWLLRGVPGGQPGRRGRVYRTGDLVRYRQDGSLLFIGRKDTQVKIRGQRVELGEVEHYVQQAIETADNVAGVQVVAETIKPQGAGSTILVAFVAIDGLMDEEEHGGAVRQATAGVVERLAEALPPFMIPSVYIPIQAVPMLATEKVDRRSLRALGSSLTAKDMAALSRSDGDRRAPQTDTERLMQSLWAEVLHIAAGSISINDSFFRIGGDSIGAMRLVGMARQNGLLLTVRDIFRNPVLHDLAALDVSGAPTLMN</sequence>
<evidence type="ECO:0000259" key="8">
    <source>
        <dbReference type="PROSITE" id="PS50075"/>
    </source>
</evidence>
<dbReference type="EMBL" id="PKSG01000100">
    <property type="protein sequence ID" value="POR38790.1"/>
    <property type="molecule type" value="Genomic_DNA"/>
</dbReference>
<organism evidence="9 10">
    <name type="scientific">Tolypocladium paradoxum</name>
    <dbReference type="NCBI Taxonomy" id="94208"/>
    <lineage>
        <taxon>Eukaryota</taxon>
        <taxon>Fungi</taxon>
        <taxon>Dikarya</taxon>
        <taxon>Ascomycota</taxon>
        <taxon>Pezizomycotina</taxon>
        <taxon>Sordariomycetes</taxon>
        <taxon>Hypocreomycetidae</taxon>
        <taxon>Hypocreales</taxon>
        <taxon>Ophiocordycipitaceae</taxon>
        <taxon>Tolypocladium</taxon>
    </lineage>
</organism>
<dbReference type="InterPro" id="IPR036736">
    <property type="entry name" value="ACP-like_sf"/>
</dbReference>
<dbReference type="PANTHER" id="PTHR45527:SF3">
    <property type="entry name" value="SIDEROPHORE SYNTHETASE (EUROFUNG)"/>
    <property type="match status" value="1"/>
</dbReference>
<comment type="similarity">
    <text evidence="5">Belongs to the NRP synthetase family.</text>
</comment>
<feature type="domain" description="Carrier" evidence="8">
    <location>
        <begin position="632"/>
        <end position="708"/>
    </location>
</feature>
<dbReference type="GO" id="GO:0031177">
    <property type="term" value="F:phosphopantetheine binding"/>
    <property type="evidence" value="ECO:0007669"/>
    <property type="project" value="InterPro"/>
</dbReference>
<dbReference type="InterPro" id="IPR009081">
    <property type="entry name" value="PP-bd_ACP"/>
</dbReference>
<evidence type="ECO:0000313" key="9">
    <source>
        <dbReference type="EMBL" id="POR38790.1"/>
    </source>
</evidence>
<dbReference type="GO" id="GO:0016874">
    <property type="term" value="F:ligase activity"/>
    <property type="evidence" value="ECO:0007669"/>
    <property type="project" value="UniProtKB-KW"/>
</dbReference>
<evidence type="ECO:0000256" key="7">
    <source>
        <dbReference type="SAM" id="MobiDB-lite"/>
    </source>
</evidence>
<feature type="domain" description="Carrier" evidence="8">
    <location>
        <begin position="3519"/>
        <end position="3595"/>
    </location>
</feature>
<dbReference type="FunFam" id="3.30.559.30:FF:000003">
    <property type="entry name" value="Nonribosomal peptide synthase SidD"/>
    <property type="match status" value="1"/>
</dbReference>
<evidence type="ECO:0000256" key="5">
    <source>
        <dbReference type="ARBA" id="ARBA00029454"/>
    </source>
</evidence>
<comment type="caution">
    <text evidence="9">The sequence shown here is derived from an EMBL/GenBank/DDBJ whole genome shotgun (WGS) entry which is preliminary data.</text>
</comment>
<feature type="compositionally biased region" description="Polar residues" evidence="7">
    <location>
        <begin position="1"/>
        <end position="15"/>
    </location>
</feature>
<dbReference type="Pfam" id="PF00550">
    <property type="entry name" value="PP-binding"/>
    <property type="match status" value="3"/>
</dbReference>
<dbReference type="FunFam" id="3.30.559.10:FF:000016">
    <property type="entry name" value="Nonribosomal peptide synthase Pes1"/>
    <property type="match status" value="1"/>
</dbReference>
<dbReference type="STRING" id="94208.A0A2S4L8M6"/>
<dbReference type="CDD" id="cd19545">
    <property type="entry name" value="FUM14_C_NRPS-like"/>
    <property type="match status" value="1"/>
</dbReference>
<dbReference type="FunFam" id="3.30.559.30:FF:000002">
    <property type="entry name" value="Nonribosomal peptide synthase Pes1"/>
    <property type="match status" value="1"/>
</dbReference>
<keyword evidence="2" id="KW-0596">Phosphopantetheine</keyword>
<dbReference type="Pfam" id="PF00501">
    <property type="entry name" value="AMP-binding"/>
    <property type="match status" value="3"/>
</dbReference>
<evidence type="ECO:0000256" key="2">
    <source>
        <dbReference type="ARBA" id="ARBA00022450"/>
    </source>
</evidence>
<feature type="coiled-coil region" evidence="6">
    <location>
        <begin position="1125"/>
        <end position="1155"/>
    </location>
</feature>
<evidence type="ECO:0000256" key="1">
    <source>
        <dbReference type="ARBA" id="ARBA00005179"/>
    </source>
</evidence>
<dbReference type="Gene3D" id="3.40.50.12780">
    <property type="entry name" value="N-terminal domain of ligase-like"/>
    <property type="match status" value="3"/>
</dbReference>
<dbReference type="SUPFAM" id="SSF47336">
    <property type="entry name" value="ACP-like"/>
    <property type="match status" value="3"/>
</dbReference>
<dbReference type="FunFam" id="1.10.1200.10:FF:000005">
    <property type="entry name" value="Nonribosomal peptide synthetase 1"/>
    <property type="match status" value="1"/>
</dbReference>
<dbReference type="CDD" id="cd05918">
    <property type="entry name" value="A_NRPS_SidN3_like"/>
    <property type="match status" value="3"/>
</dbReference>
<dbReference type="InterPro" id="IPR000873">
    <property type="entry name" value="AMP-dep_synth/lig_dom"/>
</dbReference>
<keyword evidence="3" id="KW-0597">Phosphoprotein</keyword>
<dbReference type="Gene3D" id="3.30.559.30">
    <property type="entry name" value="Nonribosomal peptide synthetase, condensation domain"/>
    <property type="match status" value="4"/>
</dbReference>
<dbReference type="InterPro" id="IPR042099">
    <property type="entry name" value="ANL_N_sf"/>
</dbReference>
<keyword evidence="10" id="KW-1185">Reference proteome</keyword>
<dbReference type="Gene3D" id="3.30.300.30">
    <property type="match status" value="3"/>
</dbReference>
<dbReference type="Gene3D" id="1.10.1200.10">
    <property type="entry name" value="ACP-like"/>
    <property type="match status" value="3"/>
</dbReference>
<evidence type="ECO:0000313" key="10">
    <source>
        <dbReference type="Proteomes" id="UP000237481"/>
    </source>
</evidence>
<dbReference type="InterPro" id="IPR010071">
    <property type="entry name" value="AA_adenyl_dom"/>
</dbReference>
<dbReference type="SUPFAM" id="SSF56801">
    <property type="entry name" value="Acetyl-CoA synthetase-like"/>
    <property type="match status" value="3"/>
</dbReference>
<feature type="region of interest" description="Disordered" evidence="7">
    <location>
        <begin position="362"/>
        <end position="397"/>
    </location>
</feature>
<evidence type="ECO:0000256" key="3">
    <source>
        <dbReference type="ARBA" id="ARBA00022553"/>
    </source>
</evidence>
<dbReference type="GO" id="GO:0043041">
    <property type="term" value="P:amino acid activation for nonribosomal peptide biosynthetic process"/>
    <property type="evidence" value="ECO:0007669"/>
    <property type="project" value="TreeGrafter"/>
</dbReference>
<dbReference type="InterPro" id="IPR045851">
    <property type="entry name" value="AMP-bd_C_sf"/>
</dbReference>
<dbReference type="GO" id="GO:0005737">
    <property type="term" value="C:cytoplasm"/>
    <property type="evidence" value="ECO:0007669"/>
    <property type="project" value="TreeGrafter"/>
</dbReference>
<name>A0A2S4L8M6_9HYPO</name>
<dbReference type="PROSITE" id="PS50075">
    <property type="entry name" value="CARRIER"/>
    <property type="match status" value="3"/>
</dbReference>
<dbReference type="PROSITE" id="PS00455">
    <property type="entry name" value="AMP_BINDING"/>
    <property type="match status" value="2"/>
</dbReference>
<dbReference type="InterPro" id="IPR020806">
    <property type="entry name" value="PKS_PP-bd"/>
</dbReference>
<dbReference type="Gene3D" id="3.30.559.10">
    <property type="entry name" value="Chloramphenicol acetyltransferase-like domain"/>
    <property type="match status" value="3"/>
</dbReference>
<evidence type="ECO:0000256" key="6">
    <source>
        <dbReference type="SAM" id="Coils"/>
    </source>
</evidence>
<dbReference type="GO" id="GO:0044550">
    <property type="term" value="P:secondary metabolite biosynthetic process"/>
    <property type="evidence" value="ECO:0007669"/>
    <property type="project" value="TreeGrafter"/>
</dbReference>
<dbReference type="InterPro" id="IPR020845">
    <property type="entry name" value="AMP-binding_CS"/>
</dbReference>
<protein>
    <submittedName>
        <fullName evidence="9">Nonribosomal peptide synthetase</fullName>
    </submittedName>
</protein>
<accession>A0A2S4L8M6</accession>
<comment type="pathway">
    <text evidence="1">Secondary metabolite biosynthesis.</text>
</comment>
<feature type="domain" description="Carrier" evidence="8">
    <location>
        <begin position="1716"/>
        <end position="1792"/>
    </location>
</feature>
<dbReference type="SUPFAM" id="SSF52777">
    <property type="entry name" value="CoA-dependent acyltransferases"/>
    <property type="match status" value="7"/>
</dbReference>
<dbReference type="NCBIfam" id="TIGR01733">
    <property type="entry name" value="AA-adenyl-dom"/>
    <property type="match status" value="2"/>
</dbReference>
<dbReference type="InterPro" id="IPR001242">
    <property type="entry name" value="Condensation_dom"/>
</dbReference>
<reference evidence="9 10" key="1">
    <citation type="submission" date="2018-01" db="EMBL/GenBank/DDBJ databases">
        <title>Harnessing the power of phylogenomics to disentangle the directionality and signatures of interkingdom host jumping in the parasitic fungal genus Tolypocladium.</title>
        <authorList>
            <person name="Quandt C.A."/>
            <person name="Patterson W."/>
            <person name="Spatafora J.W."/>
        </authorList>
    </citation>
    <scope>NUCLEOTIDE SEQUENCE [LARGE SCALE GENOMIC DNA]</scope>
    <source>
        <strain evidence="9 10">NRBC 100945</strain>
    </source>
</reference>
<proteinExistence type="inferred from homology"/>
<dbReference type="InterPro" id="IPR023213">
    <property type="entry name" value="CAT-like_dom_sf"/>
</dbReference>
<dbReference type="CDD" id="cd19534">
    <property type="entry name" value="E_NRPS"/>
    <property type="match status" value="1"/>
</dbReference>
<keyword evidence="6" id="KW-0175">Coiled coil</keyword>
<dbReference type="FunFam" id="3.30.300.30:FF:000015">
    <property type="entry name" value="Nonribosomal peptide synthase SidD"/>
    <property type="match status" value="3"/>
</dbReference>
<feature type="compositionally biased region" description="Low complexity" evidence="7">
    <location>
        <begin position="362"/>
        <end position="377"/>
    </location>
</feature>
<evidence type="ECO:0000256" key="4">
    <source>
        <dbReference type="ARBA" id="ARBA00022598"/>
    </source>
</evidence>
<dbReference type="Pfam" id="PF00668">
    <property type="entry name" value="Condensation"/>
    <property type="match status" value="4"/>
</dbReference>
<dbReference type="CDD" id="cd19542">
    <property type="entry name" value="CT_NRPS-like"/>
    <property type="match status" value="1"/>
</dbReference>
<dbReference type="PANTHER" id="PTHR45527">
    <property type="entry name" value="NONRIBOSOMAL PEPTIDE SYNTHETASE"/>
    <property type="match status" value="1"/>
</dbReference>
<feature type="region of interest" description="Disordered" evidence="7">
    <location>
        <begin position="1"/>
        <end position="23"/>
    </location>
</feature>